<dbReference type="AlphaFoldDB" id="A0A317CIX7"/>
<dbReference type="EMBL" id="QGKM01000018">
    <property type="protein sequence ID" value="PWQ98141.1"/>
    <property type="molecule type" value="Genomic_DNA"/>
</dbReference>
<dbReference type="Proteomes" id="UP000245539">
    <property type="component" value="Unassembled WGS sequence"/>
</dbReference>
<evidence type="ECO:0000313" key="2">
    <source>
        <dbReference type="EMBL" id="PWQ98141.1"/>
    </source>
</evidence>
<feature type="region of interest" description="Disordered" evidence="1">
    <location>
        <begin position="182"/>
        <end position="202"/>
    </location>
</feature>
<comment type="caution">
    <text evidence="2">The sequence shown here is derived from an EMBL/GenBank/DDBJ whole genome shotgun (WGS) entry which is preliminary data.</text>
</comment>
<evidence type="ECO:0000256" key="1">
    <source>
        <dbReference type="SAM" id="MobiDB-lite"/>
    </source>
</evidence>
<accession>A0A317CIX7</accession>
<reference evidence="2 3" key="1">
    <citation type="submission" date="2018-05" db="EMBL/GenBank/DDBJ databases">
        <title>Leucothrix arctica sp. nov., isolated from Arctic seawater.</title>
        <authorList>
            <person name="Choi A."/>
            <person name="Baek K."/>
        </authorList>
    </citation>
    <scope>NUCLEOTIDE SEQUENCE [LARGE SCALE GENOMIC DNA]</scope>
    <source>
        <strain evidence="2 3">JCM 18388</strain>
    </source>
</reference>
<name>A0A317CIX7_9GAMM</name>
<evidence type="ECO:0000313" key="3">
    <source>
        <dbReference type="Proteomes" id="UP000245539"/>
    </source>
</evidence>
<sequence>MDNTMNTKVWYADDASNDKYVTCMASMMEQIRSQGVSVACKWLEVTGNLELKKRFTLRRRYWLLTVRLRYAEWIGSEVHISEIRKVIRQLLIQVDDPCTLRMYRALEIACYLSLYRVSDGRVVPIFQQYHRQLLVIIDDLMAIQHDKVPGKCFVEDCSRVFDIIADIEKICASKLYERQQKKAAKKSGSVLPYDASQGRSTG</sequence>
<protein>
    <submittedName>
        <fullName evidence="2">Uncharacterized protein</fullName>
    </submittedName>
</protein>
<gene>
    <name evidence="2" type="ORF">DKW60_08485</name>
</gene>
<proteinExistence type="predicted"/>
<keyword evidence="3" id="KW-1185">Reference proteome</keyword>
<organism evidence="2 3">
    <name type="scientific">Leucothrix pacifica</name>
    <dbReference type="NCBI Taxonomy" id="1247513"/>
    <lineage>
        <taxon>Bacteria</taxon>
        <taxon>Pseudomonadati</taxon>
        <taxon>Pseudomonadota</taxon>
        <taxon>Gammaproteobacteria</taxon>
        <taxon>Thiotrichales</taxon>
        <taxon>Thiotrichaceae</taxon>
        <taxon>Leucothrix</taxon>
    </lineage>
</organism>